<protein>
    <recommendedName>
        <fullName evidence="4">Secreted protein</fullName>
    </recommendedName>
</protein>
<keyword evidence="3" id="KW-1185">Reference proteome</keyword>
<dbReference type="KEGG" id="hqi:H9L05_22035"/>
<reference evidence="2 3" key="1">
    <citation type="submission" date="2020-08" db="EMBL/GenBank/DDBJ databases">
        <title>Genome sequence of Hymenobacter qilianensis JCM 19763T.</title>
        <authorList>
            <person name="Hyun D.-W."/>
            <person name="Bae J.-W."/>
        </authorList>
    </citation>
    <scope>NUCLEOTIDE SEQUENCE [LARGE SCALE GENOMIC DNA]</scope>
    <source>
        <strain evidence="2 3">JCM 19763</strain>
        <plasmid evidence="2 3">p_unnamed2</plasmid>
    </source>
</reference>
<keyword evidence="1" id="KW-0732">Signal</keyword>
<accession>A0A7H0H1E6</accession>
<organism evidence="2 3">
    <name type="scientific">Hymenobacter qilianensis</name>
    <dbReference type="NCBI Taxonomy" id="1385715"/>
    <lineage>
        <taxon>Bacteria</taxon>
        <taxon>Pseudomonadati</taxon>
        <taxon>Bacteroidota</taxon>
        <taxon>Cytophagia</taxon>
        <taxon>Cytophagales</taxon>
        <taxon>Hymenobacteraceae</taxon>
        <taxon>Hymenobacter</taxon>
    </lineage>
</organism>
<dbReference type="Pfam" id="PF20365">
    <property type="entry name" value="DUF6660"/>
    <property type="match status" value="1"/>
</dbReference>
<gene>
    <name evidence="2" type="ORF">H9L05_22035</name>
</gene>
<feature type="signal peptide" evidence="1">
    <location>
        <begin position="1"/>
        <end position="21"/>
    </location>
</feature>
<sequence>MRLLSLFFALYFACLSTMTCTDEVVVCQDQTPTTVTAASHSDGGSDALGDWCSPLCQCHCCGGVVMTWSTPRLGTFPTRWNGAVAPPRPAGHGGPHAGLRRGVATAPGLTLPFFPADFPPGSPLAVCKWATRPRAYCAPSQVIPPQPLPLSLAEVAGPQGPFRKC</sequence>
<proteinExistence type="predicted"/>
<evidence type="ECO:0000313" key="2">
    <source>
        <dbReference type="EMBL" id="QNP54362.1"/>
    </source>
</evidence>
<geneLocation type="plasmid" evidence="2 3">
    <name>p_unnamed2</name>
</geneLocation>
<feature type="chain" id="PRO_5028883146" description="Secreted protein" evidence="1">
    <location>
        <begin position="22"/>
        <end position="165"/>
    </location>
</feature>
<dbReference type="RefSeq" id="WP_187734521.1">
    <property type="nucleotide sequence ID" value="NZ_CP060786.1"/>
</dbReference>
<dbReference type="InterPro" id="IPR046601">
    <property type="entry name" value="DUF6660"/>
</dbReference>
<evidence type="ECO:0000256" key="1">
    <source>
        <dbReference type="SAM" id="SignalP"/>
    </source>
</evidence>
<evidence type="ECO:0008006" key="4">
    <source>
        <dbReference type="Google" id="ProtNLM"/>
    </source>
</evidence>
<keyword evidence="2" id="KW-0614">Plasmid</keyword>
<dbReference type="Proteomes" id="UP000516093">
    <property type="component" value="Plasmid p_unnamed2"/>
</dbReference>
<dbReference type="EMBL" id="CP060786">
    <property type="protein sequence ID" value="QNP54362.1"/>
    <property type="molecule type" value="Genomic_DNA"/>
</dbReference>
<name>A0A7H0H1E6_9BACT</name>
<evidence type="ECO:0000313" key="3">
    <source>
        <dbReference type="Proteomes" id="UP000516093"/>
    </source>
</evidence>
<dbReference type="AlphaFoldDB" id="A0A7H0H1E6"/>